<proteinExistence type="predicted"/>
<evidence type="ECO:0000313" key="2">
    <source>
        <dbReference type="EMBL" id="TFK12120.1"/>
    </source>
</evidence>
<dbReference type="EMBL" id="QXTE01000025">
    <property type="protein sequence ID" value="TFK12120.1"/>
    <property type="molecule type" value="Genomic_DNA"/>
</dbReference>
<feature type="region of interest" description="Disordered" evidence="1">
    <location>
        <begin position="78"/>
        <end position="106"/>
    </location>
</feature>
<accession>A0A4D9F1U2</accession>
<feature type="compositionally biased region" description="Polar residues" evidence="1">
    <location>
        <begin position="84"/>
        <end position="106"/>
    </location>
</feature>
<gene>
    <name evidence="2" type="ORF">DR999_PMT04563</name>
</gene>
<keyword evidence="3" id="KW-1185">Reference proteome</keyword>
<protein>
    <submittedName>
        <fullName evidence="2">Leucine-rich repeat-containing protein 20</fullName>
    </submittedName>
</protein>
<reference evidence="2 3" key="1">
    <citation type="submission" date="2019-04" db="EMBL/GenBank/DDBJ databases">
        <title>Draft genome of the big-headed turtle Platysternon megacephalum.</title>
        <authorList>
            <person name="Gong S."/>
        </authorList>
    </citation>
    <scope>NUCLEOTIDE SEQUENCE [LARGE SCALE GENOMIC DNA]</scope>
    <source>
        <strain evidence="2">DO16091913</strain>
        <tissue evidence="2">Muscle</tissue>
    </source>
</reference>
<dbReference type="Proteomes" id="UP000297703">
    <property type="component" value="Unassembled WGS sequence"/>
</dbReference>
<organism evidence="2 3">
    <name type="scientific">Platysternon megacephalum</name>
    <name type="common">big-headed turtle</name>
    <dbReference type="NCBI Taxonomy" id="55544"/>
    <lineage>
        <taxon>Eukaryota</taxon>
        <taxon>Metazoa</taxon>
        <taxon>Chordata</taxon>
        <taxon>Craniata</taxon>
        <taxon>Vertebrata</taxon>
        <taxon>Euteleostomi</taxon>
        <taxon>Archelosauria</taxon>
        <taxon>Testudinata</taxon>
        <taxon>Testudines</taxon>
        <taxon>Cryptodira</taxon>
        <taxon>Durocryptodira</taxon>
        <taxon>Testudinoidea</taxon>
        <taxon>Platysternidae</taxon>
        <taxon>Platysternon</taxon>
    </lineage>
</organism>
<evidence type="ECO:0000256" key="1">
    <source>
        <dbReference type="SAM" id="MobiDB-lite"/>
    </source>
</evidence>
<comment type="caution">
    <text evidence="2">The sequence shown here is derived from an EMBL/GenBank/DDBJ whole genome shotgun (WGS) entry which is preliminary data.</text>
</comment>
<name>A0A4D9F1U2_9SAUR</name>
<sequence length="106" mass="11476">MGVRREGIFNPLEPSQQSGLDVRFCSRGKAPATLGVLPFLDPRAKGQELETGLYVNLQAKWYAVVSLCVAHDTAWGSAPHLGSGASQNQPRSPTNKYIKTPDSSLH</sequence>
<evidence type="ECO:0000313" key="3">
    <source>
        <dbReference type="Proteomes" id="UP000297703"/>
    </source>
</evidence>
<dbReference type="AlphaFoldDB" id="A0A4D9F1U2"/>
<reference evidence="2 3" key="2">
    <citation type="submission" date="2019-04" db="EMBL/GenBank/DDBJ databases">
        <title>The genome sequence of big-headed turtle.</title>
        <authorList>
            <person name="Gong S."/>
        </authorList>
    </citation>
    <scope>NUCLEOTIDE SEQUENCE [LARGE SCALE GENOMIC DNA]</scope>
    <source>
        <strain evidence="2">DO16091913</strain>
        <tissue evidence="2">Muscle</tissue>
    </source>
</reference>